<dbReference type="OrthoDB" id="4069375at2759"/>
<keyword evidence="3" id="KW-1185">Reference proteome</keyword>
<gene>
    <name evidence="2" type="ORF">KLDO_g3640</name>
</gene>
<reference evidence="2 3" key="1">
    <citation type="submission" date="2014-03" db="EMBL/GenBank/DDBJ databases">
        <title>The genome of Kluyveromyces dobzhanskii.</title>
        <authorList>
            <person name="Nystedt B."/>
            <person name="Astrom S."/>
        </authorList>
    </citation>
    <scope>NUCLEOTIDE SEQUENCE [LARGE SCALE GENOMIC DNA]</scope>
    <source>
        <strain evidence="2 3">CBS 2104</strain>
    </source>
</reference>
<protein>
    <submittedName>
        <fullName evidence="2">WGS project CCBQ000000000 data, contig 00015</fullName>
    </submittedName>
</protein>
<accession>A0A0A8LAX1</accession>
<organism evidence="2 3">
    <name type="scientific">Kluyveromyces dobzhanskii CBS 2104</name>
    <dbReference type="NCBI Taxonomy" id="1427455"/>
    <lineage>
        <taxon>Eukaryota</taxon>
        <taxon>Fungi</taxon>
        <taxon>Dikarya</taxon>
        <taxon>Ascomycota</taxon>
        <taxon>Saccharomycotina</taxon>
        <taxon>Saccharomycetes</taxon>
        <taxon>Saccharomycetales</taxon>
        <taxon>Saccharomycetaceae</taxon>
        <taxon>Kluyveromyces</taxon>
    </lineage>
</organism>
<evidence type="ECO:0000256" key="1">
    <source>
        <dbReference type="SAM" id="MobiDB-lite"/>
    </source>
</evidence>
<feature type="region of interest" description="Disordered" evidence="1">
    <location>
        <begin position="139"/>
        <end position="164"/>
    </location>
</feature>
<name>A0A0A8LAX1_9SACH</name>
<evidence type="ECO:0000313" key="2">
    <source>
        <dbReference type="EMBL" id="CDO95397.1"/>
    </source>
</evidence>
<feature type="compositionally biased region" description="Basic and acidic residues" evidence="1">
    <location>
        <begin position="153"/>
        <end position="164"/>
    </location>
</feature>
<proteinExistence type="predicted"/>
<sequence length="202" mass="22978">MAHEMSHQIFALPDLEAYVHGVKFKSKLRKWSKSQGFKECSPVNLKEWCTDSFVLDSLLKFNKYKSSPIDSPLSPLTPETPSLARKLPPCRGNLLDDYKQSNVVKGKDQTDFEKNARTGALGIGRQPTKIKRIWNKMTRHKEETSANSVRGDTSFRHSREPTKRDATNLFYPSKINPHKGGSFQYDGKCHGSTNVLRLLELI</sequence>
<dbReference type="AlphaFoldDB" id="A0A0A8LAX1"/>
<dbReference type="EMBL" id="CCBQ010000045">
    <property type="protein sequence ID" value="CDO95397.1"/>
    <property type="molecule type" value="Genomic_DNA"/>
</dbReference>
<evidence type="ECO:0000313" key="3">
    <source>
        <dbReference type="Proteomes" id="UP000031516"/>
    </source>
</evidence>
<comment type="caution">
    <text evidence="2">The sequence shown here is derived from an EMBL/GenBank/DDBJ whole genome shotgun (WGS) entry which is preliminary data.</text>
</comment>
<dbReference type="Proteomes" id="UP000031516">
    <property type="component" value="Unassembled WGS sequence"/>
</dbReference>